<evidence type="ECO:0000313" key="2">
    <source>
        <dbReference type="Proteomes" id="UP000593564"/>
    </source>
</evidence>
<gene>
    <name evidence="1" type="ORF">HYC85_000292</name>
</gene>
<dbReference type="AlphaFoldDB" id="A0A7J7I216"/>
<proteinExistence type="predicted"/>
<reference evidence="2" key="1">
    <citation type="journal article" date="2020" name="Nat. Commun.">
        <title>Genome assembly of wild tea tree DASZ reveals pedigree and selection history of tea varieties.</title>
        <authorList>
            <person name="Zhang W."/>
            <person name="Zhang Y."/>
            <person name="Qiu H."/>
            <person name="Guo Y."/>
            <person name="Wan H."/>
            <person name="Zhang X."/>
            <person name="Scossa F."/>
            <person name="Alseekh S."/>
            <person name="Zhang Q."/>
            <person name="Wang P."/>
            <person name="Xu L."/>
            <person name="Schmidt M.H."/>
            <person name="Jia X."/>
            <person name="Li D."/>
            <person name="Zhu A."/>
            <person name="Guo F."/>
            <person name="Chen W."/>
            <person name="Ni D."/>
            <person name="Usadel B."/>
            <person name="Fernie A.R."/>
            <person name="Wen W."/>
        </authorList>
    </citation>
    <scope>NUCLEOTIDE SEQUENCE [LARGE SCALE GENOMIC DNA]</scope>
    <source>
        <strain evidence="2">cv. G240</strain>
    </source>
</reference>
<comment type="caution">
    <text evidence="1">The sequence shown here is derived from an EMBL/GenBank/DDBJ whole genome shotgun (WGS) entry which is preliminary data.</text>
</comment>
<dbReference type="EMBL" id="JACBKZ010000001">
    <property type="protein sequence ID" value="KAF5959083.1"/>
    <property type="molecule type" value="Genomic_DNA"/>
</dbReference>
<keyword evidence="2" id="KW-1185">Reference proteome</keyword>
<evidence type="ECO:0000313" key="1">
    <source>
        <dbReference type="EMBL" id="KAF5959083.1"/>
    </source>
</evidence>
<sequence length="115" mass="12951">MFVIGGHSVDLSDEDIKLLFGLQCGDAFLDLTARQSSPSDFVQRRCVGTSRITAKIVRDMLTEAAAGDTPRDHEDTSKLLCLYVCRKLFFANSGETISWTFIRYVDNLEAMKMYD</sequence>
<reference evidence="1 2" key="2">
    <citation type="submission" date="2020-07" db="EMBL/GenBank/DDBJ databases">
        <title>Genome assembly of wild tea tree DASZ reveals pedigree and selection history of tea varieties.</title>
        <authorList>
            <person name="Zhang W."/>
        </authorList>
    </citation>
    <scope>NUCLEOTIDE SEQUENCE [LARGE SCALE GENOMIC DNA]</scope>
    <source>
        <strain evidence="2">cv. G240</strain>
        <tissue evidence="1">Leaf</tissue>
    </source>
</reference>
<dbReference type="Proteomes" id="UP000593564">
    <property type="component" value="Unassembled WGS sequence"/>
</dbReference>
<protein>
    <submittedName>
        <fullName evidence="1">Uncharacterized protein</fullName>
    </submittedName>
</protein>
<name>A0A7J7I216_CAMSI</name>
<accession>A0A7J7I216</accession>
<organism evidence="1 2">
    <name type="scientific">Camellia sinensis</name>
    <name type="common">Tea plant</name>
    <name type="synonym">Thea sinensis</name>
    <dbReference type="NCBI Taxonomy" id="4442"/>
    <lineage>
        <taxon>Eukaryota</taxon>
        <taxon>Viridiplantae</taxon>
        <taxon>Streptophyta</taxon>
        <taxon>Embryophyta</taxon>
        <taxon>Tracheophyta</taxon>
        <taxon>Spermatophyta</taxon>
        <taxon>Magnoliopsida</taxon>
        <taxon>eudicotyledons</taxon>
        <taxon>Gunneridae</taxon>
        <taxon>Pentapetalae</taxon>
        <taxon>asterids</taxon>
        <taxon>Ericales</taxon>
        <taxon>Theaceae</taxon>
        <taxon>Camellia</taxon>
    </lineage>
</organism>